<keyword evidence="1 2" id="KW-0663">Pyridoxal phosphate</keyword>
<dbReference type="HAMAP" id="MF_02087">
    <property type="entry name" value="PLP_homeostasis"/>
    <property type="match status" value="1"/>
</dbReference>
<dbReference type="Gene3D" id="3.20.20.10">
    <property type="entry name" value="Alanine racemase"/>
    <property type="match status" value="1"/>
</dbReference>
<reference evidence="7" key="2">
    <citation type="submission" date="2011-01" db="EMBL/GenBank/DDBJ databases">
        <title>The complete genome of Nitratifractor salsuginis DSM 16511.</title>
        <authorList>
            <consortium name="US DOE Joint Genome Institute (JGI-PGF)"/>
            <person name="Lucas S."/>
            <person name="Copeland A."/>
            <person name="Lapidus A."/>
            <person name="Bruce D."/>
            <person name="Goodwin L."/>
            <person name="Pitluck S."/>
            <person name="Kyrpides N."/>
            <person name="Mavromatis K."/>
            <person name="Ivanova N."/>
            <person name="Mikhailova N."/>
            <person name="Zeytun A."/>
            <person name="Detter J.C."/>
            <person name="Tapia R."/>
            <person name="Han C."/>
            <person name="Land M."/>
            <person name="Hauser L."/>
            <person name="Markowitz V."/>
            <person name="Cheng J.-F."/>
            <person name="Hugenholtz P."/>
            <person name="Woyke T."/>
            <person name="Wu D."/>
            <person name="Tindall B."/>
            <person name="Schuetze A."/>
            <person name="Brambilla E."/>
            <person name="Klenk H.-P."/>
            <person name="Eisen J.A."/>
        </authorList>
    </citation>
    <scope>NUCLEOTIDE SEQUENCE [LARGE SCALE GENOMIC DNA]</scope>
    <source>
        <strain evidence="7">DSM 16511 / JCM 12458 / E9I37-1</strain>
    </source>
</reference>
<dbReference type="PANTHER" id="PTHR10146">
    <property type="entry name" value="PROLINE SYNTHETASE CO-TRANSCRIBED BACTERIAL HOMOLOG PROTEIN"/>
    <property type="match status" value="1"/>
</dbReference>
<dbReference type="RefSeq" id="WP_013554398.1">
    <property type="nucleotide sequence ID" value="NC_014935.1"/>
</dbReference>
<feature type="modified residue" description="N6-(pyridoxal phosphate)lysine" evidence="2 3">
    <location>
        <position position="43"/>
    </location>
</feature>
<comment type="similarity">
    <text evidence="2 4">Belongs to the pyridoxal phosphate-binding protein YggS/PROSC family.</text>
</comment>
<accession>E6WZR8</accession>
<sequence>MADYKILSRETLARNLEAVIQRIEAARIKVDEHHIVKMVVVSKYTAIENIATLYDLGQRAFGENQVQQLEERVHALEDLPLEWHMIGRLQKNKINKLIDLDPFLLQSLDSLDLAEALDKRLEAKEKRMECLLQINSAREESKAGVAPEAAVDVYREIKERFSRIDLRGVMTIGAHTDDKATVRKSFETTRRIFDELQSEGAEICSMGMSGDFELAIECGSNMVRIGSALFAE</sequence>
<dbReference type="NCBIfam" id="TIGR00044">
    <property type="entry name" value="YggS family pyridoxal phosphate-dependent enzyme"/>
    <property type="match status" value="1"/>
</dbReference>
<dbReference type="Proteomes" id="UP000008633">
    <property type="component" value="Chromosome"/>
</dbReference>
<dbReference type="FunFam" id="3.20.20.10:FF:000018">
    <property type="entry name" value="Pyridoxal phosphate homeostasis protein"/>
    <property type="match status" value="1"/>
</dbReference>
<dbReference type="HOGENOM" id="CLU_059988_1_0_7"/>
<name>E6WZR8_NITSE</name>
<evidence type="ECO:0000256" key="2">
    <source>
        <dbReference type="HAMAP-Rule" id="MF_02087"/>
    </source>
</evidence>
<protein>
    <recommendedName>
        <fullName evidence="2">Pyridoxal phosphate homeostasis protein</fullName>
        <shortName evidence="2">PLP homeostasis protein</shortName>
    </recommendedName>
</protein>
<dbReference type="PANTHER" id="PTHR10146:SF14">
    <property type="entry name" value="PYRIDOXAL PHOSPHATE HOMEOSTASIS PROTEIN"/>
    <property type="match status" value="1"/>
</dbReference>
<dbReference type="SUPFAM" id="SSF51419">
    <property type="entry name" value="PLP-binding barrel"/>
    <property type="match status" value="1"/>
</dbReference>
<dbReference type="InterPro" id="IPR001608">
    <property type="entry name" value="Ala_racemase_N"/>
</dbReference>
<evidence type="ECO:0000313" key="7">
    <source>
        <dbReference type="Proteomes" id="UP000008633"/>
    </source>
</evidence>
<dbReference type="PIRSF" id="PIRSF004848">
    <property type="entry name" value="YBL036c_PLPDEIII"/>
    <property type="match status" value="1"/>
</dbReference>
<dbReference type="AlphaFoldDB" id="E6WZR8"/>
<evidence type="ECO:0000256" key="1">
    <source>
        <dbReference type="ARBA" id="ARBA00022898"/>
    </source>
</evidence>
<evidence type="ECO:0000259" key="5">
    <source>
        <dbReference type="Pfam" id="PF01168"/>
    </source>
</evidence>
<organism evidence="6 7">
    <name type="scientific">Nitratifractor salsuginis (strain DSM 16511 / JCM 12458 / E9I37-1)</name>
    <dbReference type="NCBI Taxonomy" id="749222"/>
    <lineage>
        <taxon>Bacteria</taxon>
        <taxon>Pseudomonadati</taxon>
        <taxon>Campylobacterota</taxon>
        <taxon>Epsilonproteobacteria</taxon>
        <taxon>Campylobacterales</taxon>
        <taxon>Sulfurovaceae</taxon>
        <taxon>Nitratifractor</taxon>
    </lineage>
</organism>
<proteinExistence type="inferred from homology"/>
<dbReference type="eggNOG" id="COG0325">
    <property type="taxonomic scope" value="Bacteria"/>
</dbReference>
<dbReference type="EMBL" id="CP002452">
    <property type="protein sequence ID" value="ADV46709.1"/>
    <property type="molecule type" value="Genomic_DNA"/>
</dbReference>
<dbReference type="InterPro" id="IPR029066">
    <property type="entry name" value="PLP-binding_barrel"/>
</dbReference>
<evidence type="ECO:0000313" key="6">
    <source>
        <dbReference type="EMBL" id="ADV46709.1"/>
    </source>
</evidence>
<dbReference type="STRING" id="749222.Nitsa_1460"/>
<dbReference type="GO" id="GO:0030170">
    <property type="term" value="F:pyridoxal phosphate binding"/>
    <property type="evidence" value="ECO:0007669"/>
    <property type="project" value="UniProtKB-UniRule"/>
</dbReference>
<reference evidence="6 7" key="1">
    <citation type="journal article" date="2011" name="Stand. Genomic Sci.">
        <title>Complete genome sequence of Nitratifractor salsuginis type strain (E9I37-1).</title>
        <authorList>
            <person name="Anderson I."/>
            <person name="Sikorski J."/>
            <person name="Zeytun A."/>
            <person name="Nolan M."/>
            <person name="Lapidus A."/>
            <person name="Lucas S."/>
            <person name="Hammon N."/>
            <person name="Deshpande S."/>
            <person name="Cheng J.F."/>
            <person name="Tapia R."/>
            <person name="Han C."/>
            <person name="Goodwin L."/>
            <person name="Pitluck S."/>
            <person name="Liolios K."/>
            <person name="Pagani I."/>
            <person name="Ivanova N."/>
            <person name="Huntemann M."/>
            <person name="Mavromatis K."/>
            <person name="Ovchinikova G."/>
            <person name="Pati A."/>
            <person name="Chen A."/>
            <person name="Palaniappan K."/>
            <person name="Land M."/>
            <person name="Hauser L."/>
            <person name="Brambilla E.M."/>
            <person name="Ngatchou-Djao O.D."/>
            <person name="Rohde M."/>
            <person name="Tindall B.J."/>
            <person name="Goker M."/>
            <person name="Detter J.C."/>
            <person name="Woyke T."/>
            <person name="Bristow J."/>
            <person name="Eisen J.A."/>
            <person name="Markowitz V."/>
            <person name="Hugenholtz P."/>
            <person name="Klenk H.P."/>
            <person name="Kyrpides N.C."/>
        </authorList>
    </citation>
    <scope>NUCLEOTIDE SEQUENCE [LARGE SCALE GENOMIC DNA]</scope>
    <source>
        <strain evidence="7">DSM 16511 / JCM 12458 / E9I37-1</strain>
    </source>
</reference>
<evidence type="ECO:0000256" key="3">
    <source>
        <dbReference type="PIRSR" id="PIRSR004848-1"/>
    </source>
</evidence>
<dbReference type="Pfam" id="PF01168">
    <property type="entry name" value="Ala_racemase_N"/>
    <property type="match status" value="1"/>
</dbReference>
<dbReference type="CDD" id="cd00635">
    <property type="entry name" value="PLPDE_III_YBL036c_like"/>
    <property type="match status" value="1"/>
</dbReference>
<gene>
    <name evidence="6" type="ordered locus">Nitsa_1460</name>
</gene>
<dbReference type="KEGG" id="nsa:Nitsa_1460"/>
<comment type="function">
    <text evidence="2">Pyridoxal 5'-phosphate (PLP)-binding protein, which is involved in PLP homeostasis.</text>
</comment>
<dbReference type="PROSITE" id="PS01211">
    <property type="entry name" value="UPF0001"/>
    <property type="match status" value="1"/>
</dbReference>
<comment type="cofactor">
    <cofactor evidence="3">
        <name>pyridoxal 5'-phosphate</name>
        <dbReference type="ChEBI" id="CHEBI:597326"/>
    </cofactor>
</comment>
<evidence type="ECO:0000256" key="4">
    <source>
        <dbReference type="RuleBase" id="RU004514"/>
    </source>
</evidence>
<dbReference type="InterPro" id="IPR011078">
    <property type="entry name" value="PyrdxlP_homeostasis"/>
</dbReference>
<keyword evidence="7" id="KW-1185">Reference proteome</keyword>
<feature type="domain" description="Alanine racemase N-terminal" evidence="5">
    <location>
        <begin position="15"/>
        <end position="230"/>
    </location>
</feature>